<dbReference type="GO" id="GO:0006260">
    <property type="term" value="P:DNA replication"/>
    <property type="evidence" value="ECO:0007669"/>
    <property type="project" value="UniProtKB-KW"/>
</dbReference>
<evidence type="ECO:0000256" key="1">
    <source>
        <dbReference type="ARBA" id="ARBA00012417"/>
    </source>
</evidence>
<dbReference type="Gene3D" id="3.30.1490.100">
    <property type="entry name" value="DNA polymerase, Y-family, little finger domain"/>
    <property type="match status" value="1"/>
</dbReference>
<evidence type="ECO:0000256" key="8">
    <source>
        <dbReference type="ARBA" id="ARBA00022932"/>
    </source>
</evidence>
<evidence type="ECO:0000256" key="6">
    <source>
        <dbReference type="ARBA" id="ARBA00022763"/>
    </source>
</evidence>
<keyword evidence="6" id="KW-0227">DNA damage</keyword>
<protein>
    <recommendedName>
        <fullName evidence="1">DNA-directed DNA polymerase</fullName>
        <ecNumber evidence="1">2.7.7.7</ecNumber>
    </recommendedName>
</protein>
<keyword evidence="2 12" id="KW-0808">Transferase</keyword>
<dbReference type="GO" id="GO:0003684">
    <property type="term" value="F:damaged DNA binding"/>
    <property type="evidence" value="ECO:0007669"/>
    <property type="project" value="InterPro"/>
</dbReference>
<evidence type="ECO:0000313" key="12">
    <source>
        <dbReference type="EMBL" id="MBB3947624.1"/>
    </source>
</evidence>
<dbReference type="Pfam" id="PF11799">
    <property type="entry name" value="IMS_C"/>
    <property type="match status" value="1"/>
</dbReference>
<dbReference type="GO" id="GO:0046872">
    <property type="term" value="F:metal ion binding"/>
    <property type="evidence" value="ECO:0007669"/>
    <property type="project" value="UniProtKB-KW"/>
</dbReference>
<sequence>MAEKVWRYCEAHDITGKTVTVKIKYSDFTQATRSKTLVSGITSVEMLIDAAEILLASVFPFKRPIRLVGVTLSSLSNEGGQTSQLELGL</sequence>
<keyword evidence="4" id="KW-0235">DNA replication</keyword>
<dbReference type="AlphaFoldDB" id="A0A7W6CDU2"/>
<evidence type="ECO:0000313" key="13">
    <source>
        <dbReference type="Proteomes" id="UP000565286"/>
    </source>
</evidence>
<keyword evidence="5" id="KW-0479">Metal-binding</keyword>
<evidence type="ECO:0000256" key="7">
    <source>
        <dbReference type="ARBA" id="ARBA00022842"/>
    </source>
</evidence>
<gene>
    <name evidence="12" type="ORF">GGQ73_003592</name>
</gene>
<organism evidence="12 13">
    <name type="scientific">Rhizobium skierniewicense</name>
    <dbReference type="NCBI Taxonomy" id="984260"/>
    <lineage>
        <taxon>Bacteria</taxon>
        <taxon>Pseudomonadati</taxon>
        <taxon>Pseudomonadota</taxon>
        <taxon>Alphaproteobacteria</taxon>
        <taxon>Hyphomicrobiales</taxon>
        <taxon>Rhizobiaceae</taxon>
        <taxon>Rhizobium/Agrobacterium group</taxon>
        <taxon>Rhizobium</taxon>
    </lineage>
</organism>
<dbReference type="EC" id="2.7.7.7" evidence="1"/>
<evidence type="ECO:0000256" key="3">
    <source>
        <dbReference type="ARBA" id="ARBA00022695"/>
    </source>
</evidence>
<dbReference type="EMBL" id="JACIDV010000011">
    <property type="protein sequence ID" value="MBB3947624.1"/>
    <property type="molecule type" value="Genomic_DNA"/>
</dbReference>
<evidence type="ECO:0000259" key="11">
    <source>
        <dbReference type="Pfam" id="PF11799"/>
    </source>
</evidence>
<evidence type="ECO:0000256" key="2">
    <source>
        <dbReference type="ARBA" id="ARBA00022679"/>
    </source>
</evidence>
<dbReference type="FunFam" id="3.30.1490.100:FF:000004">
    <property type="entry name" value="DNA polymerase IV"/>
    <property type="match status" value="1"/>
</dbReference>
<dbReference type="GO" id="GO:0003887">
    <property type="term" value="F:DNA-directed DNA polymerase activity"/>
    <property type="evidence" value="ECO:0007669"/>
    <property type="project" value="UniProtKB-KW"/>
</dbReference>
<evidence type="ECO:0000256" key="10">
    <source>
        <dbReference type="ARBA" id="ARBA00049244"/>
    </source>
</evidence>
<comment type="caution">
    <text evidence="12">The sequence shown here is derived from an EMBL/GenBank/DDBJ whole genome shotgun (WGS) entry which is preliminary data.</text>
</comment>
<evidence type="ECO:0000256" key="9">
    <source>
        <dbReference type="ARBA" id="ARBA00023204"/>
    </source>
</evidence>
<feature type="domain" description="DNA polymerase Y-family little finger" evidence="11">
    <location>
        <begin position="1"/>
        <end position="84"/>
    </location>
</feature>
<dbReference type="InterPro" id="IPR036775">
    <property type="entry name" value="DNA_pol_Y-fam_lit_finger_sf"/>
</dbReference>
<dbReference type="GO" id="GO:0006281">
    <property type="term" value="P:DNA repair"/>
    <property type="evidence" value="ECO:0007669"/>
    <property type="project" value="UniProtKB-KW"/>
</dbReference>
<proteinExistence type="predicted"/>
<name>A0A7W6CDU2_9HYPH</name>
<keyword evidence="7" id="KW-0460">Magnesium</keyword>
<keyword evidence="3" id="KW-0548">Nucleotidyltransferase</keyword>
<evidence type="ECO:0000256" key="4">
    <source>
        <dbReference type="ARBA" id="ARBA00022705"/>
    </source>
</evidence>
<keyword evidence="13" id="KW-1185">Reference proteome</keyword>
<dbReference type="Proteomes" id="UP000565286">
    <property type="component" value="Unassembled WGS sequence"/>
</dbReference>
<comment type="catalytic activity">
    <reaction evidence="10">
        <text>DNA(n) + a 2'-deoxyribonucleoside 5'-triphosphate = DNA(n+1) + diphosphate</text>
        <dbReference type="Rhea" id="RHEA:22508"/>
        <dbReference type="Rhea" id="RHEA-COMP:17339"/>
        <dbReference type="Rhea" id="RHEA-COMP:17340"/>
        <dbReference type="ChEBI" id="CHEBI:33019"/>
        <dbReference type="ChEBI" id="CHEBI:61560"/>
        <dbReference type="ChEBI" id="CHEBI:173112"/>
        <dbReference type="EC" id="2.7.7.7"/>
    </reaction>
</comment>
<dbReference type="InterPro" id="IPR017961">
    <property type="entry name" value="DNA_pol_Y-fam_little_finger"/>
</dbReference>
<dbReference type="SUPFAM" id="SSF100879">
    <property type="entry name" value="Lesion bypass DNA polymerase (Y-family), little finger domain"/>
    <property type="match status" value="1"/>
</dbReference>
<keyword evidence="9" id="KW-0234">DNA repair</keyword>
<accession>A0A7W6CDU2</accession>
<keyword evidence="8" id="KW-0239">DNA-directed DNA polymerase</keyword>
<evidence type="ECO:0000256" key="5">
    <source>
        <dbReference type="ARBA" id="ARBA00022723"/>
    </source>
</evidence>
<reference evidence="12 13" key="1">
    <citation type="submission" date="2020-08" db="EMBL/GenBank/DDBJ databases">
        <title>Genomic Encyclopedia of Type Strains, Phase IV (KMG-IV): sequencing the most valuable type-strain genomes for metagenomic binning, comparative biology and taxonomic classification.</title>
        <authorList>
            <person name="Goeker M."/>
        </authorList>
    </citation>
    <scope>NUCLEOTIDE SEQUENCE [LARGE SCALE GENOMIC DNA]</scope>
    <source>
        <strain evidence="12 13">DSM 26438</strain>
    </source>
</reference>